<protein>
    <submittedName>
        <fullName evidence="6">MurR/RpiR family transcriptional regulator</fullName>
    </submittedName>
</protein>
<dbReference type="AlphaFoldDB" id="A0A3N9UC69"/>
<name>A0A3N9UC69_9BACI</name>
<keyword evidence="1" id="KW-0805">Transcription regulation</keyword>
<keyword evidence="3" id="KW-0804">Transcription</keyword>
<dbReference type="GO" id="GO:0003677">
    <property type="term" value="F:DNA binding"/>
    <property type="evidence" value="ECO:0007669"/>
    <property type="project" value="UniProtKB-KW"/>
</dbReference>
<accession>A0A3N9UC69</accession>
<dbReference type="InterPro" id="IPR001347">
    <property type="entry name" value="SIS_dom"/>
</dbReference>
<reference evidence="6 7" key="1">
    <citation type="journal article" date="2013" name="J. Microbiol.">
        <title>Lysinibacillus chungkukjangi sp. nov., isolated from Chungkukjang, Korean fermented soybean food.</title>
        <authorList>
            <person name="Kim S.J."/>
            <person name="Jang Y.H."/>
            <person name="Hamada M."/>
            <person name="Ahn J.H."/>
            <person name="Weon H.Y."/>
            <person name="Suzuki K."/>
            <person name="Whang K.S."/>
            <person name="Kwon S.W."/>
        </authorList>
    </citation>
    <scope>NUCLEOTIDE SEQUENCE [LARGE SCALE GENOMIC DNA]</scope>
    <source>
        <strain evidence="6 7">MCCC 1A12701</strain>
    </source>
</reference>
<dbReference type="GO" id="GO:0097367">
    <property type="term" value="F:carbohydrate derivative binding"/>
    <property type="evidence" value="ECO:0007669"/>
    <property type="project" value="InterPro"/>
</dbReference>
<evidence type="ECO:0000259" key="5">
    <source>
        <dbReference type="PROSITE" id="PS51464"/>
    </source>
</evidence>
<dbReference type="Gene3D" id="1.10.10.10">
    <property type="entry name" value="Winged helix-like DNA-binding domain superfamily/Winged helix DNA-binding domain"/>
    <property type="match status" value="1"/>
</dbReference>
<feature type="domain" description="SIS" evidence="5">
    <location>
        <begin position="123"/>
        <end position="260"/>
    </location>
</feature>
<dbReference type="OrthoDB" id="2930at2"/>
<evidence type="ECO:0000256" key="1">
    <source>
        <dbReference type="ARBA" id="ARBA00023015"/>
    </source>
</evidence>
<dbReference type="PROSITE" id="PS51464">
    <property type="entry name" value="SIS"/>
    <property type="match status" value="1"/>
</dbReference>
<evidence type="ECO:0000313" key="7">
    <source>
        <dbReference type="Proteomes" id="UP000274033"/>
    </source>
</evidence>
<dbReference type="PANTHER" id="PTHR30514">
    <property type="entry name" value="GLUCOKINASE"/>
    <property type="match status" value="1"/>
</dbReference>
<keyword evidence="7" id="KW-1185">Reference proteome</keyword>
<dbReference type="SUPFAM" id="SSF53697">
    <property type="entry name" value="SIS domain"/>
    <property type="match status" value="1"/>
</dbReference>
<dbReference type="Pfam" id="PF01418">
    <property type="entry name" value="HTH_6"/>
    <property type="match status" value="1"/>
</dbReference>
<dbReference type="EMBL" id="RRCT01000014">
    <property type="protein sequence ID" value="RQW73937.1"/>
    <property type="molecule type" value="Genomic_DNA"/>
</dbReference>
<dbReference type="SUPFAM" id="SSF46689">
    <property type="entry name" value="Homeodomain-like"/>
    <property type="match status" value="1"/>
</dbReference>
<dbReference type="InterPro" id="IPR046348">
    <property type="entry name" value="SIS_dom_sf"/>
</dbReference>
<dbReference type="InterPro" id="IPR035472">
    <property type="entry name" value="RpiR-like_SIS"/>
</dbReference>
<evidence type="ECO:0000256" key="3">
    <source>
        <dbReference type="ARBA" id="ARBA00023163"/>
    </source>
</evidence>
<dbReference type="Proteomes" id="UP000274033">
    <property type="component" value="Unassembled WGS sequence"/>
</dbReference>
<dbReference type="RefSeq" id="WP_124765930.1">
    <property type="nucleotide sequence ID" value="NZ_JAFBDY010000014.1"/>
</dbReference>
<organism evidence="6 7">
    <name type="scientific">Lysinibacillus composti</name>
    <dbReference type="NCBI Taxonomy" id="720633"/>
    <lineage>
        <taxon>Bacteria</taxon>
        <taxon>Bacillati</taxon>
        <taxon>Bacillota</taxon>
        <taxon>Bacilli</taxon>
        <taxon>Bacillales</taxon>
        <taxon>Bacillaceae</taxon>
        <taxon>Lysinibacillus</taxon>
    </lineage>
</organism>
<dbReference type="CDD" id="cd05013">
    <property type="entry name" value="SIS_RpiR"/>
    <property type="match status" value="1"/>
</dbReference>
<dbReference type="Gene3D" id="3.40.50.10490">
    <property type="entry name" value="Glucose-6-phosphate isomerase like protein, domain 1"/>
    <property type="match status" value="1"/>
</dbReference>
<dbReference type="PROSITE" id="PS51071">
    <property type="entry name" value="HTH_RPIR"/>
    <property type="match status" value="1"/>
</dbReference>
<proteinExistence type="predicted"/>
<evidence type="ECO:0000256" key="2">
    <source>
        <dbReference type="ARBA" id="ARBA00023125"/>
    </source>
</evidence>
<dbReference type="GO" id="GO:0003700">
    <property type="term" value="F:DNA-binding transcription factor activity"/>
    <property type="evidence" value="ECO:0007669"/>
    <property type="project" value="InterPro"/>
</dbReference>
<dbReference type="InterPro" id="IPR009057">
    <property type="entry name" value="Homeodomain-like_sf"/>
</dbReference>
<evidence type="ECO:0000313" key="6">
    <source>
        <dbReference type="EMBL" id="RQW73937.1"/>
    </source>
</evidence>
<dbReference type="GO" id="GO:1901135">
    <property type="term" value="P:carbohydrate derivative metabolic process"/>
    <property type="evidence" value="ECO:0007669"/>
    <property type="project" value="InterPro"/>
</dbReference>
<evidence type="ECO:0000259" key="4">
    <source>
        <dbReference type="PROSITE" id="PS51071"/>
    </source>
</evidence>
<dbReference type="Pfam" id="PF01380">
    <property type="entry name" value="SIS"/>
    <property type="match status" value="1"/>
</dbReference>
<feature type="domain" description="HTH rpiR-type" evidence="4">
    <location>
        <begin position="1"/>
        <end position="77"/>
    </location>
</feature>
<sequence length="286" mass="32306">MSFCDEVKKRFIRLSRGQRKVAQFVIDNPNLVTTHTASEVGKLIGISESTVIRFCYAMDLTGYVELQEKIKSDIAGEVRGEVKSNQVLFTVKHEHLVSEVMNRDVANILDTIQHINDVQFEKASKWMHKAEDIYILGFRQSAPAASFLTSTLKNLRKHVKQIQHDVDHIVQQISNMDDKSLLIVVALDSILEDALTIAKLASNKKVKVFAITNSALSPIRDYAEILFTVGSQKQSSNETITSYSALMHALIEGMIAQNKRQYLSFQEANSKIESNFLFQETVRSLQ</sequence>
<dbReference type="InterPro" id="IPR047640">
    <property type="entry name" value="RpiR-like"/>
</dbReference>
<gene>
    <name evidence="6" type="ORF">EBB45_14420</name>
</gene>
<comment type="caution">
    <text evidence="6">The sequence shown here is derived from an EMBL/GenBank/DDBJ whole genome shotgun (WGS) entry which is preliminary data.</text>
</comment>
<keyword evidence="2" id="KW-0238">DNA-binding</keyword>
<dbReference type="InterPro" id="IPR000281">
    <property type="entry name" value="HTH_RpiR"/>
</dbReference>
<dbReference type="InterPro" id="IPR036388">
    <property type="entry name" value="WH-like_DNA-bd_sf"/>
</dbReference>
<dbReference type="PANTHER" id="PTHR30514:SF18">
    <property type="entry name" value="RPIR-FAMILY TRANSCRIPTIONAL REGULATOR"/>
    <property type="match status" value="1"/>
</dbReference>